<dbReference type="CDD" id="cd00083">
    <property type="entry name" value="bHLH_SF"/>
    <property type="match status" value="1"/>
</dbReference>
<proteinExistence type="predicted"/>
<keyword evidence="3" id="KW-1185">Reference proteome</keyword>
<feature type="region of interest" description="Disordered" evidence="1">
    <location>
        <begin position="1"/>
        <end position="22"/>
    </location>
</feature>
<dbReference type="Proteomes" id="UP001147746">
    <property type="component" value="Unassembled WGS sequence"/>
</dbReference>
<dbReference type="InterPro" id="IPR011598">
    <property type="entry name" value="bHLH_dom"/>
</dbReference>
<comment type="caution">
    <text evidence="2">The sequence shown here is derived from an EMBL/GenBank/DDBJ whole genome shotgun (WGS) entry which is preliminary data.</text>
</comment>
<gene>
    <name evidence="2" type="ORF">N7476_004194</name>
</gene>
<sequence length="295" mass="33278">MEPMMGALGPQKPKKKRIRNWTAEDRAVHREFEKSRREAFSERLAKLATLLPMLKTEQRPSKHIIVDASIAQHKAQQTKNLQAVHTIQKLMSEREDLLRETNSLRAICQPGTRVSRQAQPIDPAVVKMLADHNELALGPVERPDERHKLPLSLNTHARRLIPASIGTSVPRHESHPPCPDNIPLSPHDFTNWAWTSREKSRELTALPTTAPEASLQWTQSPGVLTTTPPKDIDSGYDTNPTHLIDDAALFWFQHPRYLNTTPPRDGDIPLNVNAPHMPSDPSMLWPPPLVVPNTK</sequence>
<dbReference type="Gene3D" id="4.10.280.10">
    <property type="entry name" value="Helix-loop-helix DNA-binding domain"/>
    <property type="match status" value="1"/>
</dbReference>
<dbReference type="InterPro" id="IPR036638">
    <property type="entry name" value="HLH_DNA-bd_sf"/>
</dbReference>
<accession>A0A9W9GKK2</accession>
<protein>
    <submittedName>
        <fullName evidence="2">Uncharacterized protein</fullName>
    </submittedName>
</protein>
<reference evidence="2" key="2">
    <citation type="journal article" date="2023" name="IMA Fungus">
        <title>Comparative genomic study of the Penicillium genus elucidates a diverse pangenome and 15 lateral gene transfer events.</title>
        <authorList>
            <person name="Petersen C."/>
            <person name="Sorensen T."/>
            <person name="Nielsen M.R."/>
            <person name="Sondergaard T.E."/>
            <person name="Sorensen J.L."/>
            <person name="Fitzpatrick D.A."/>
            <person name="Frisvad J.C."/>
            <person name="Nielsen K.L."/>
        </authorList>
    </citation>
    <scope>NUCLEOTIDE SEQUENCE</scope>
    <source>
        <strain evidence="2">IBT 21472</strain>
    </source>
</reference>
<dbReference type="Pfam" id="PF00010">
    <property type="entry name" value="HLH"/>
    <property type="match status" value="1"/>
</dbReference>
<evidence type="ECO:0000256" key="1">
    <source>
        <dbReference type="SAM" id="MobiDB-lite"/>
    </source>
</evidence>
<reference evidence="2" key="1">
    <citation type="submission" date="2022-12" db="EMBL/GenBank/DDBJ databases">
        <authorList>
            <person name="Petersen C."/>
        </authorList>
    </citation>
    <scope>NUCLEOTIDE SEQUENCE</scope>
    <source>
        <strain evidence="2">IBT 21472</strain>
    </source>
</reference>
<dbReference type="AlphaFoldDB" id="A0A9W9GKK2"/>
<name>A0A9W9GKK2_9EURO</name>
<dbReference type="GO" id="GO:0046983">
    <property type="term" value="F:protein dimerization activity"/>
    <property type="evidence" value="ECO:0007669"/>
    <property type="project" value="InterPro"/>
</dbReference>
<evidence type="ECO:0000313" key="3">
    <source>
        <dbReference type="Proteomes" id="UP001147746"/>
    </source>
</evidence>
<dbReference type="PROSITE" id="PS50888">
    <property type="entry name" value="BHLH"/>
    <property type="match status" value="1"/>
</dbReference>
<dbReference type="SUPFAM" id="SSF47459">
    <property type="entry name" value="HLH, helix-loop-helix DNA-binding domain"/>
    <property type="match status" value="1"/>
</dbReference>
<organism evidence="2 3">
    <name type="scientific">Penicillium atrosanguineum</name>
    <dbReference type="NCBI Taxonomy" id="1132637"/>
    <lineage>
        <taxon>Eukaryota</taxon>
        <taxon>Fungi</taxon>
        <taxon>Dikarya</taxon>
        <taxon>Ascomycota</taxon>
        <taxon>Pezizomycotina</taxon>
        <taxon>Eurotiomycetes</taxon>
        <taxon>Eurotiomycetidae</taxon>
        <taxon>Eurotiales</taxon>
        <taxon>Aspergillaceae</taxon>
        <taxon>Penicillium</taxon>
    </lineage>
</organism>
<dbReference type="EMBL" id="JAPZBO010000003">
    <property type="protein sequence ID" value="KAJ5321192.1"/>
    <property type="molecule type" value="Genomic_DNA"/>
</dbReference>
<evidence type="ECO:0000313" key="2">
    <source>
        <dbReference type="EMBL" id="KAJ5321192.1"/>
    </source>
</evidence>